<organism evidence="2 3">
    <name type="scientific">Pectinatus brassicae</name>
    <dbReference type="NCBI Taxonomy" id="862415"/>
    <lineage>
        <taxon>Bacteria</taxon>
        <taxon>Bacillati</taxon>
        <taxon>Bacillota</taxon>
        <taxon>Negativicutes</taxon>
        <taxon>Selenomonadales</taxon>
        <taxon>Selenomonadaceae</taxon>
        <taxon>Pectinatus</taxon>
    </lineage>
</organism>
<proteinExistence type="predicted"/>
<dbReference type="CDD" id="cd00077">
    <property type="entry name" value="HDc"/>
    <property type="match status" value="1"/>
</dbReference>
<reference evidence="2 3" key="1">
    <citation type="submission" date="2020-08" db="EMBL/GenBank/DDBJ databases">
        <title>Genomic Encyclopedia of Type Strains, Phase IV (KMG-IV): sequencing the most valuable type-strain genomes for metagenomic binning, comparative biology and taxonomic classification.</title>
        <authorList>
            <person name="Goeker M."/>
        </authorList>
    </citation>
    <scope>NUCLEOTIDE SEQUENCE [LARGE SCALE GENOMIC DNA]</scope>
    <source>
        <strain evidence="2 3">DSM 24661</strain>
    </source>
</reference>
<evidence type="ECO:0000313" key="3">
    <source>
        <dbReference type="Proteomes" id="UP000559117"/>
    </source>
</evidence>
<keyword evidence="3" id="KW-1185">Reference proteome</keyword>
<keyword evidence="2" id="KW-0808">Transferase</keyword>
<comment type="caution">
    <text evidence="2">The sequence shown here is derived from an EMBL/GenBank/DDBJ whole genome shotgun (WGS) entry which is preliminary data.</text>
</comment>
<feature type="domain" description="HD" evidence="1">
    <location>
        <begin position="45"/>
        <end position="173"/>
    </location>
</feature>
<evidence type="ECO:0000259" key="1">
    <source>
        <dbReference type="Pfam" id="PF01966"/>
    </source>
</evidence>
<dbReference type="NCBIfam" id="TIGR00277">
    <property type="entry name" value="HDIG"/>
    <property type="match status" value="1"/>
</dbReference>
<dbReference type="SUPFAM" id="SSF109604">
    <property type="entry name" value="HD-domain/PDEase-like"/>
    <property type="match status" value="1"/>
</dbReference>
<protein>
    <submittedName>
        <fullName evidence="2">Putative nucleotidyltransferase with HDIG domain</fullName>
    </submittedName>
</protein>
<dbReference type="Pfam" id="PF01966">
    <property type="entry name" value="HD"/>
    <property type="match status" value="1"/>
</dbReference>
<name>A0A840UQ69_9FIRM</name>
<sequence>MIRRIMQVCRALRAQITTADKLFIDKYLTAEQKKLFMQMNTHDKKHALNTAYSAEKLMTGKADINQKKLLKAALLHDIARTADEIILSDKIIFVLIRAISKNLLNYIAADNARGFLSNRRRALYICEHHAEIAANKLEELQEQEIADIVRRHHWPAQKNDSLELKLLRQADELN</sequence>
<dbReference type="RefSeq" id="WP_183861173.1">
    <property type="nucleotide sequence ID" value="NZ_JACHFH010000016.1"/>
</dbReference>
<dbReference type="Proteomes" id="UP000559117">
    <property type="component" value="Unassembled WGS sequence"/>
</dbReference>
<accession>A0A840UQ69</accession>
<dbReference type="InterPro" id="IPR006674">
    <property type="entry name" value="HD_domain"/>
</dbReference>
<dbReference type="InterPro" id="IPR003607">
    <property type="entry name" value="HD/PDEase_dom"/>
</dbReference>
<dbReference type="AlphaFoldDB" id="A0A840UQ69"/>
<dbReference type="EMBL" id="JACHFH010000016">
    <property type="protein sequence ID" value="MBB5336332.1"/>
    <property type="molecule type" value="Genomic_DNA"/>
</dbReference>
<dbReference type="GO" id="GO:0016740">
    <property type="term" value="F:transferase activity"/>
    <property type="evidence" value="ECO:0007669"/>
    <property type="project" value="UniProtKB-KW"/>
</dbReference>
<dbReference type="InterPro" id="IPR006675">
    <property type="entry name" value="HDIG_dom"/>
</dbReference>
<dbReference type="Gene3D" id="1.10.3210.10">
    <property type="entry name" value="Hypothetical protein af1432"/>
    <property type="match status" value="1"/>
</dbReference>
<gene>
    <name evidence="2" type="ORF">HNR32_001480</name>
</gene>
<evidence type="ECO:0000313" key="2">
    <source>
        <dbReference type="EMBL" id="MBB5336332.1"/>
    </source>
</evidence>